<keyword evidence="1" id="KW-1015">Disulfide bond</keyword>
<dbReference type="HOGENOM" id="CLU_038628_6_0_1"/>
<evidence type="ECO:0000256" key="1">
    <source>
        <dbReference type="ARBA" id="ARBA00023157"/>
    </source>
</evidence>
<dbReference type="InterPro" id="IPR014716">
    <property type="entry name" value="Fibrinogen_a/b/g_C_1"/>
</dbReference>
<keyword evidence="4" id="KW-1185">Reference proteome</keyword>
<dbReference type="InterPro" id="IPR020837">
    <property type="entry name" value="Fibrinogen_CS"/>
</dbReference>
<dbReference type="PROSITE" id="PS00514">
    <property type="entry name" value="FIBRINOGEN_C_1"/>
    <property type="match status" value="1"/>
</dbReference>
<evidence type="ECO:0000313" key="4">
    <source>
        <dbReference type="Proteomes" id="UP000007875"/>
    </source>
</evidence>
<proteinExistence type="predicted"/>
<sequence length="223" mass="25404">NENGIQRIYNPGNQQTLEVYCDQTTDGGGWMVFQRRRDGSENFYRTWVEYQEMFGNLSNEFWLGNENLHALTGSGNYELRIDLGDCANVRKFAKYSSFSIGSAHEKYTLKVTGYSGNAGDSFSQHNGLPFSTKDADNDIYVDSLLYHNGRPFSTKDVDNDINSGGNCAVTYHGAWWYGHCYDSNLNGEYLKCQTTTDRAASWAGFHGRKYSQKFIEMKFRPRG</sequence>
<dbReference type="PROSITE" id="PS51406">
    <property type="entry name" value="FIBRINOGEN_C_2"/>
    <property type="match status" value="1"/>
</dbReference>
<dbReference type="eggNOG" id="KOG2579">
    <property type="taxonomic scope" value="Eukaryota"/>
</dbReference>
<dbReference type="GO" id="GO:0005615">
    <property type="term" value="C:extracellular space"/>
    <property type="evidence" value="ECO:0007669"/>
    <property type="project" value="TreeGrafter"/>
</dbReference>
<dbReference type="Ensembl" id="ENSCSAVT00000008952.1">
    <property type="protein sequence ID" value="ENSCSAVP00000008838.1"/>
    <property type="gene ID" value="ENSCSAVG00000005244.1"/>
</dbReference>
<dbReference type="SUPFAM" id="SSF56496">
    <property type="entry name" value="Fibrinogen C-terminal domain-like"/>
    <property type="match status" value="2"/>
</dbReference>
<dbReference type="CDD" id="cd00087">
    <property type="entry name" value="FReD"/>
    <property type="match status" value="1"/>
</dbReference>
<organism evidence="3 4">
    <name type="scientific">Ciona savignyi</name>
    <name type="common">Pacific transparent sea squirt</name>
    <dbReference type="NCBI Taxonomy" id="51511"/>
    <lineage>
        <taxon>Eukaryota</taxon>
        <taxon>Metazoa</taxon>
        <taxon>Chordata</taxon>
        <taxon>Tunicata</taxon>
        <taxon>Ascidiacea</taxon>
        <taxon>Phlebobranchia</taxon>
        <taxon>Cionidae</taxon>
        <taxon>Ciona</taxon>
    </lineage>
</organism>
<dbReference type="InterPro" id="IPR036056">
    <property type="entry name" value="Fibrinogen-like_C"/>
</dbReference>
<evidence type="ECO:0000313" key="3">
    <source>
        <dbReference type="Ensembl" id="ENSCSAVP00000008838.1"/>
    </source>
</evidence>
<dbReference type="SMART" id="SM00186">
    <property type="entry name" value="FBG"/>
    <property type="match status" value="1"/>
</dbReference>
<name>H2YU28_CIOSA</name>
<feature type="domain" description="Fibrinogen C-terminal" evidence="2">
    <location>
        <begin position="1"/>
        <end position="223"/>
    </location>
</feature>
<dbReference type="InterPro" id="IPR050373">
    <property type="entry name" value="Fibrinogen_C-term_domain"/>
</dbReference>
<dbReference type="NCBIfam" id="NF040941">
    <property type="entry name" value="GGGWT_bact"/>
    <property type="match status" value="1"/>
</dbReference>
<dbReference type="AlphaFoldDB" id="H2YU28"/>
<reference evidence="3" key="2">
    <citation type="submission" date="2025-08" db="UniProtKB">
        <authorList>
            <consortium name="Ensembl"/>
        </authorList>
    </citation>
    <scope>IDENTIFICATION</scope>
</reference>
<dbReference type="Gene3D" id="3.90.215.10">
    <property type="entry name" value="Gamma Fibrinogen, chain A, domain 1"/>
    <property type="match status" value="2"/>
</dbReference>
<reference evidence="4" key="1">
    <citation type="submission" date="2003-08" db="EMBL/GenBank/DDBJ databases">
        <authorList>
            <person name="Birren B."/>
            <person name="Nusbaum C."/>
            <person name="Abebe A."/>
            <person name="Abouelleil A."/>
            <person name="Adekoya E."/>
            <person name="Ait-zahra M."/>
            <person name="Allen N."/>
            <person name="Allen T."/>
            <person name="An P."/>
            <person name="Anderson M."/>
            <person name="Anderson S."/>
            <person name="Arachchi H."/>
            <person name="Armbruster J."/>
            <person name="Bachantsang P."/>
            <person name="Baldwin J."/>
            <person name="Barry A."/>
            <person name="Bayul T."/>
            <person name="Blitshsteyn B."/>
            <person name="Bloom T."/>
            <person name="Blye J."/>
            <person name="Boguslavskiy L."/>
            <person name="Borowsky M."/>
            <person name="Boukhgalter B."/>
            <person name="Brunache A."/>
            <person name="Butler J."/>
            <person name="Calixte N."/>
            <person name="Calvo S."/>
            <person name="Camarata J."/>
            <person name="Campo K."/>
            <person name="Chang J."/>
            <person name="Cheshatsang Y."/>
            <person name="Citroen M."/>
            <person name="Collymore A."/>
            <person name="Considine T."/>
            <person name="Cook A."/>
            <person name="Cooke P."/>
            <person name="Corum B."/>
            <person name="Cuomo C."/>
            <person name="David R."/>
            <person name="Dawoe T."/>
            <person name="Degray S."/>
            <person name="Dodge S."/>
            <person name="Dooley K."/>
            <person name="Dorje P."/>
            <person name="Dorjee K."/>
            <person name="Dorris L."/>
            <person name="Duffey N."/>
            <person name="Dupes A."/>
            <person name="Elkins T."/>
            <person name="Engels R."/>
            <person name="Erickson J."/>
            <person name="Farina A."/>
            <person name="Faro S."/>
            <person name="Ferreira P."/>
            <person name="Fischer H."/>
            <person name="Fitzgerald M."/>
            <person name="Foley K."/>
            <person name="Gage D."/>
            <person name="Galagan J."/>
            <person name="Gearin G."/>
            <person name="Gnerre S."/>
            <person name="Gnirke A."/>
            <person name="Goyette A."/>
            <person name="Graham J."/>
            <person name="Grandbois E."/>
            <person name="Gyaltsen K."/>
            <person name="Hafez N."/>
            <person name="Hagopian D."/>
            <person name="Hagos B."/>
            <person name="Hall J."/>
            <person name="Hatcher B."/>
            <person name="Heller A."/>
            <person name="Higgins H."/>
            <person name="Honan T."/>
            <person name="Horn A."/>
            <person name="Houde N."/>
            <person name="Hughes L."/>
            <person name="Hulme W."/>
            <person name="Husby E."/>
            <person name="Iliev I."/>
            <person name="Jaffe D."/>
            <person name="Jones C."/>
            <person name="Kamal M."/>
            <person name="Kamat A."/>
            <person name="Kamvysselis M."/>
            <person name="Karlsson E."/>
            <person name="Kells C."/>
            <person name="Kieu A."/>
            <person name="Kisner P."/>
            <person name="Kodira C."/>
            <person name="Kulbokas E."/>
            <person name="Labutti K."/>
            <person name="Lama D."/>
            <person name="Landers T."/>
            <person name="Leger J."/>
            <person name="Levine S."/>
            <person name="Lewis D."/>
            <person name="Lewis T."/>
            <person name="Lindblad-toh K."/>
            <person name="Liu X."/>
            <person name="Lokyitsang T."/>
            <person name="Lokyitsang Y."/>
            <person name="Lucien O."/>
            <person name="Lui A."/>
            <person name="Ma L.J."/>
            <person name="Mabbitt R."/>
            <person name="Macdonald J."/>
            <person name="Maclean C."/>
            <person name="Major J."/>
            <person name="Manning J."/>
            <person name="Marabella R."/>
            <person name="Maru K."/>
            <person name="Matthews C."/>
            <person name="Mauceli E."/>
            <person name="Mccarthy M."/>
            <person name="Mcdonough S."/>
            <person name="Mcghee T."/>
            <person name="Meldrim J."/>
            <person name="Meneus L."/>
            <person name="Mesirov J."/>
            <person name="Mihalev A."/>
            <person name="Mihova T."/>
            <person name="Mikkelsen T."/>
            <person name="Mlenga V."/>
            <person name="Moru K."/>
            <person name="Mozes J."/>
            <person name="Mulrain L."/>
            <person name="Munson G."/>
            <person name="Naylor J."/>
            <person name="Newes C."/>
            <person name="Nguyen C."/>
            <person name="Nguyen N."/>
            <person name="Nguyen T."/>
            <person name="Nicol R."/>
            <person name="Nielsen C."/>
            <person name="Nizzari M."/>
            <person name="Norbu C."/>
            <person name="Norbu N."/>
            <person name="O'donnell P."/>
            <person name="Okoawo O."/>
            <person name="O'leary S."/>
            <person name="Omotosho B."/>
            <person name="O'neill K."/>
            <person name="Osman S."/>
            <person name="Parker S."/>
            <person name="Perrin D."/>
            <person name="Phunkhang P."/>
            <person name="Piqani B."/>
            <person name="Purcell S."/>
            <person name="Rachupka T."/>
            <person name="Ramasamy U."/>
            <person name="Rameau R."/>
            <person name="Ray V."/>
            <person name="Raymond C."/>
            <person name="Retta R."/>
            <person name="Richardson S."/>
            <person name="Rise C."/>
            <person name="Rodriguez J."/>
            <person name="Rogers J."/>
            <person name="Rogov P."/>
            <person name="Rutman M."/>
            <person name="Schupbach R."/>
            <person name="Seaman C."/>
            <person name="Settipalli S."/>
            <person name="Sharpe T."/>
            <person name="Sheridan J."/>
            <person name="Sherpa N."/>
            <person name="Shi J."/>
            <person name="Smirnov S."/>
            <person name="Smith C."/>
            <person name="Sougnez C."/>
            <person name="Spencer B."/>
            <person name="Stalker J."/>
            <person name="Stange-thomann N."/>
            <person name="Stavropoulos S."/>
            <person name="Stetson K."/>
            <person name="Stone C."/>
            <person name="Stone S."/>
            <person name="Stubbs M."/>
            <person name="Talamas J."/>
            <person name="Tchuinga P."/>
            <person name="Tenzing P."/>
            <person name="Tesfaye S."/>
            <person name="Theodore J."/>
            <person name="Thoulutsang Y."/>
            <person name="Topham K."/>
            <person name="Towey S."/>
            <person name="Tsamla T."/>
            <person name="Tsomo N."/>
            <person name="Vallee D."/>
            <person name="Vassiliev H."/>
            <person name="Venkataraman V."/>
            <person name="Vinson J."/>
            <person name="Vo A."/>
            <person name="Wade C."/>
            <person name="Wang S."/>
            <person name="Wangchuk T."/>
            <person name="Wangdi T."/>
            <person name="Whittaker C."/>
            <person name="Wilkinson J."/>
            <person name="Wu Y."/>
            <person name="Wyman D."/>
            <person name="Yadav S."/>
            <person name="Yang S."/>
            <person name="Yang X."/>
            <person name="Yeager S."/>
            <person name="Yee E."/>
            <person name="Young G."/>
            <person name="Zainoun J."/>
            <person name="Zembeck L."/>
            <person name="Zimmer A."/>
            <person name="Zody M."/>
            <person name="Lander E."/>
        </authorList>
    </citation>
    <scope>NUCLEOTIDE SEQUENCE [LARGE SCALE GENOMIC DNA]</scope>
</reference>
<dbReference type="Pfam" id="PF00147">
    <property type="entry name" value="Fibrinogen_C"/>
    <property type="match status" value="1"/>
</dbReference>
<dbReference type="STRING" id="51511.ENSCSAVP00000008838"/>
<accession>H2YU28</accession>
<evidence type="ECO:0000259" key="2">
    <source>
        <dbReference type="PROSITE" id="PS51406"/>
    </source>
</evidence>
<dbReference type="GeneTree" id="ENSGT00940000163482"/>
<dbReference type="InterPro" id="IPR002181">
    <property type="entry name" value="Fibrinogen_a/b/g_C_dom"/>
</dbReference>
<dbReference type="InParanoid" id="H2YU28"/>
<dbReference type="PANTHER" id="PTHR19143">
    <property type="entry name" value="FIBRINOGEN/TENASCIN/ANGIOPOEITIN"/>
    <property type="match status" value="1"/>
</dbReference>
<dbReference type="OMA" id="WAGYSES"/>
<reference evidence="3" key="3">
    <citation type="submission" date="2025-09" db="UniProtKB">
        <authorList>
            <consortium name="Ensembl"/>
        </authorList>
    </citation>
    <scope>IDENTIFICATION</scope>
</reference>
<protein>
    <recommendedName>
        <fullName evidence="2">Fibrinogen C-terminal domain-containing protein</fullName>
    </recommendedName>
</protein>
<dbReference type="Proteomes" id="UP000007875">
    <property type="component" value="Unassembled WGS sequence"/>
</dbReference>
<dbReference type="PANTHER" id="PTHR19143:SF458">
    <property type="entry name" value="FIBRINOGEN C-TERMINAL DOMAIN-CONTAINING PROTEIN-RELATED"/>
    <property type="match status" value="1"/>
</dbReference>